<dbReference type="Proteomes" id="UP000326354">
    <property type="component" value="Chromosome"/>
</dbReference>
<feature type="domain" description="ABC transporter" evidence="5">
    <location>
        <begin position="23"/>
        <end position="257"/>
    </location>
</feature>
<evidence type="ECO:0000256" key="1">
    <source>
        <dbReference type="ARBA" id="ARBA00005417"/>
    </source>
</evidence>
<dbReference type="Pfam" id="PF00005">
    <property type="entry name" value="ABC_tran"/>
    <property type="match status" value="1"/>
</dbReference>
<dbReference type="PROSITE" id="PS00211">
    <property type="entry name" value="ABC_TRANSPORTER_1"/>
    <property type="match status" value="1"/>
</dbReference>
<organism evidence="6 7">
    <name type="scientific">Uabimicrobium amorphum</name>
    <dbReference type="NCBI Taxonomy" id="2596890"/>
    <lineage>
        <taxon>Bacteria</taxon>
        <taxon>Pseudomonadati</taxon>
        <taxon>Planctomycetota</taxon>
        <taxon>Candidatus Uabimicrobiia</taxon>
        <taxon>Candidatus Uabimicrobiales</taxon>
        <taxon>Candidatus Uabimicrobiaceae</taxon>
        <taxon>Candidatus Uabimicrobium</taxon>
    </lineage>
</organism>
<dbReference type="Gene3D" id="3.40.50.300">
    <property type="entry name" value="P-loop containing nucleotide triphosphate hydrolases"/>
    <property type="match status" value="1"/>
</dbReference>
<reference evidence="6 7" key="1">
    <citation type="submission" date="2019-08" db="EMBL/GenBank/DDBJ databases">
        <title>Complete genome sequence of Candidatus Uab amorphum.</title>
        <authorList>
            <person name="Shiratori T."/>
            <person name="Suzuki S."/>
            <person name="Kakizawa Y."/>
            <person name="Ishida K."/>
        </authorList>
    </citation>
    <scope>NUCLEOTIDE SEQUENCE [LARGE SCALE GENOMIC DNA]</scope>
    <source>
        <strain evidence="6 7">SRT547</strain>
    </source>
</reference>
<keyword evidence="4 6" id="KW-0067">ATP-binding</keyword>
<dbReference type="InterPro" id="IPR003439">
    <property type="entry name" value="ABC_transporter-like_ATP-bd"/>
</dbReference>
<dbReference type="GO" id="GO:0005524">
    <property type="term" value="F:ATP binding"/>
    <property type="evidence" value="ECO:0007669"/>
    <property type="project" value="UniProtKB-KW"/>
</dbReference>
<dbReference type="EMBL" id="AP019860">
    <property type="protein sequence ID" value="BBM84621.1"/>
    <property type="molecule type" value="Genomic_DNA"/>
</dbReference>
<sequence length="261" mass="29640">MGCRGTYVSLEIGRINNERKIMITVKNLGKMYDDFVAVSDLNFTVERGETLCFIGTSGCGKTTTLKMLNRLIEPTSGEILLSGENILQQNVIDVRREMGYVMQRGGLFPHWTVKRNIALVPSLLGWPNAKIQQRVDELLDLVNLDPGEYRDRFPAQLSGGQRQRVGIARAFAADPPVILMDEPFSALDPVTRKQLQEKCIELKEKFEKTILFVTHDLEEAFLLADKIMIMDKGKMEQYDTPENIKNSPATEFVEKFLQSHE</sequence>
<dbReference type="PANTHER" id="PTHR43117:SF4">
    <property type="entry name" value="OSMOPROTECTANT IMPORT ATP-BINDING PROTEIN OSMV"/>
    <property type="match status" value="1"/>
</dbReference>
<evidence type="ECO:0000259" key="5">
    <source>
        <dbReference type="PROSITE" id="PS50893"/>
    </source>
</evidence>
<dbReference type="AlphaFoldDB" id="A0A5S9IN74"/>
<gene>
    <name evidence="6" type="ORF">UABAM_02982</name>
</gene>
<keyword evidence="7" id="KW-1185">Reference proteome</keyword>
<dbReference type="GO" id="GO:0015697">
    <property type="term" value="P:quaternary ammonium group transport"/>
    <property type="evidence" value="ECO:0007669"/>
    <property type="project" value="UniProtKB-ARBA"/>
</dbReference>
<dbReference type="PROSITE" id="PS50893">
    <property type="entry name" value="ABC_TRANSPORTER_2"/>
    <property type="match status" value="1"/>
</dbReference>
<dbReference type="InterPro" id="IPR003593">
    <property type="entry name" value="AAA+_ATPase"/>
</dbReference>
<dbReference type="InterPro" id="IPR027417">
    <property type="entry name" value="P-loop_NTPase"/>
</dbReference>
<evidence type="ECO:0000313" key="7">
    <source>
        <dbReference type="Proteomes" id="UP000326354"/>
    </source>
</evidence>
<comment type="similarity">
    <text evidence="1">Belongs to the ABC transporter superfamily.</text>
</comment>
<dbReference type="KEGG" id="uam:UABAM_02982"/>
<accession>A0A5S9IN74</accession>
<keyword evidence="2" id="KW-0813">Transport</keyword>
<dbReference type="PANTHER" id="PTHR43117">
    <property type="entry name" value="OSMOPROTECTANT IMPORT ATP-BINDING PROTEIN OSMV"/>
    <property type="match status" value="1"/>
</dbReference>
<evidence type="ECO:0000313" key="6">
    <source>
        <dbReference type="EMBL" id="BBM84621.1"/>
    </source>
</evidence>
<keyword evidence="3" id="KW-0547">Nucleotide-binding</keyword>
<dbReference type="FunFam" id="3.40.50.300:FF:000425">
    <property type="entry name" value="Probable ABC transporter, ATP-binding subunit"/>
    <property type="match status" value="1"/>
</dbReference>
<dbReference type="GO" id="GO:0016887">
    <property type="term" value="F:ATP hydrolysis activity"/>
    <property type="evidence" value="ECO:0007669"/>
    <property type="project" value="InterPro"/>
</dbReference>
<evidence type="ECO:0000256" key="4">
    <source>
        <dbReference type="ARBA" id="ARBA00022840"/>
    </source>
</evidence>
<dbReference type="InterPro" id="IPR017871">
    <property type="entry name" value="ABC_transporter-like_CS"/>
</dbReference>
<evidence type="ECO:0000256" key="3">
    <source>
        <dbReference type="ARBA" id="ARBA00022741"/>
    </source>
</evidence>
<protein>
    <submittedName>
        <fullName evidence="6">Proline/glycine betaine ABC transporter ATP-binding protein</fullName>
    </submittedName>
</protein>
<proteinExistence type="inferred from homology"/>
<dbReference type="SMART" id="SM00382">
    <property type="entry name" value="AAA"/>
    <property type="match status" value="1"/>
</dbReference>
<dbReference type="SUPFAM" id="SSF52540">
    <property type="entry name" value="P-loop containing nucleoside triphosphate hydrolases"/>
    <property type="match status" value="1"/>
</dbReference>
<evidence type="ECO:0000256" key="2">
    <source>
        <dbReference type="ARBA" id="ARBA00022448"/>
    </source>
</evidence>
<name>A0A5S9IN74_UABAM</name>